<reference evidence="2" key="1">
    <citation type="journal article" date="2014" name="Environ. Microbiol.">
        <title>Comparative genomics of the marine bacterial genus Glaciecola reveals the high degree of genomic diversity and genomic characteristic for cold adaptation.</title>
        <authorList>
            <person name="Qin Q.L."/>
            <person name="Xie B.B."/>
            <person name="Yu Y."/>
            <person name="Shu Y.L."/>
            <person name="Rong J.C."/>
            <person name="Zhang Y.J."/>
            <person name="Zhao D.L."/>
            <person name="Chen X.L."/>
            <person name="Zhang X.Y."/>
            <person name="Chen B."/>
            <person name="Zhou B.C."/>
            <person name="Zhang Y.Z."/>
        </authorList>
    </citation>
    <scope>NUCLEOTIDE SEQUENCE [LARGE SCALE GENOMIC DNA]</scope>
    <source>
        <strain evidence="2">ACAM 615</strain>
    </source>
</reference>
<dbReference type="Proteomes" id="UP000006251">
    <property type="component" value="Unassembled WGS sequence"/>
</dbReference>
<proteinExistence type="predicted"/>
<dbReference type="EMBL" id="BAEQ01000055">
    <property type="protein sequence ID" value="GAC30381.1"/>
    <property type="molecule type" value="Genomic_DNA"/>
</dbReference>
<protein>
    <submittedName>
        <fullName evidence="1">Uncharacterized protein</fullName>
    </submittedName>
</protein>
<accession>K6Z2G1</accession>
<evidence type="ECO:0000313" key="1">
    <source>
        <dbReference type="EMBL" id="GAC30381.1"/>
    </source>
</evidence>
<keyword evidence="2" id="KW-1185">Reference proteome</keyword>
<name>K6Z2G1_9ALTE</name>
<organism evidence="1 2">
    <name type="scientific">Brumicola pallidula DSM 14239 = ACAM 615</name>
    <dbReference type="NCBI Taxonomy" id="1121922"/>
    <lineage>
        <taxon>Bacteria</taxon>
        <taxon>Pseudomonadati</taxon>
        <taxon>Pseudomonadota</taxon>
        <taxon>Gammaproteobacteria</taxon>
        <taxon>Alteromonadales</taxon>
        <taxon>Alteromonadaceae</taxon>
        <taxon>Brumicola</taxon>
    </lineage>
</organism>
<evidence type="ECO:0000313" key="2">
    <source>
        <dbReference type="Proteomes" id="UP000006251"/>
    </source>
</evidence>
<sequence>MLSSERLRSEVFKPLWLKMTALKYTIKITNINSLETYYGSKADFVEKLGTRISYVTKAEKGERKTVCGWRITYSEKYS</sequence>
<gene>
    <name evidence="1" type="ORF">GPAL_3535</name>
</gene>
<dbReference type="AlphaFoldDB" id="K6Z2G1"/>
<comment type="caution">
    <text evidence="1">The sequence shown here is derived from an EMBL/GenBank/DDBJ whole genome shotgun (WGS) entry which is preliminary data.</text>
</comment>